<dbReference type="EMBL" id="CP004025">
    <property type="protein sequence ID" value="AGC41380.1"/>
    <property type="molecule type" value="Genomic_DNA"/>
</dbReference>
<keyword evidence="1" id="KW-0732">Signal</keyword>
<dbReference type="KEGG" id="msd:MYSTI_00021"/>
<dbReference type="eggNOG" id="ENOG502ZIUJ">
    <property type="taxonomic scope" value="Bacteria"/>
</dbReference>
<keyword evidence="3" id="KW-1185">Reference proteome</keyword>
<protein>
    <submittedName>
        <fullName evidence="2">Procollagen, type XI, alpha</fullName>
    </submittedName>
</protein>
<reference evidence="2 3" key="1">
    <citation type="journal article" date="2013" name="Genome Announc.">
        <title>Complete genome sequence of Myxococcus stipitatus strain DSM 14675, a fruiting myxobacterium.</title>
        <authorList>
            <person name="Huntley S."/>
            <person name="Kneip S."/>
            <person name="Treuner-Lange A."/>
            <person name="Sogaard-Andersen L."/>
        </authorList>
    </citation>
    <scope>NUCLEOTIDE SEQUENCE [LARGE SCALE GENOMIC DNA]</scope>
    <source>
        <strain evidence="3">DSM 14675 / JCM 12634 / Mx s8</strain>
    </source>
</reference>
<feature type="signal peptide" evidence="1">
    <location>
        <begin position="1"/>
        <end position="23"/>
    </location>
</feature>
<feature type="chain" id="PRO_5003983325" evidence="1">
    <location>
        <begin position="24"/>
        <end position="305"/>
    </location>
</feature>
<proteinExistence type="predicted"/>
<dbReference type="AlphaFoldDB" id="L7U0I5"/>
<sequence length="305" mass="31318">MPVRPVFVSVLVLLVVGTAPAFAQEAPRTMAFQGRLVRADGSPEGSPQDITFALYATSTGGAPLWQESHVGVPVTNGYYAVVLGASMPLRDDVMKRNELHLGVTLAGQSELIPRLPLTSVPFALRANDSQRLAGSLPSAFAPAIHSHNAATPTAQGFMSAGDKDKLDDIPGKFGDGLVITTVGTQPTLSARLPPTGGTNGTSVTVARADHQHAVPRLSCTYPKSAASSDPAGITAWCLPGELLMGGGCDGIHDATASAGVTFMPVGVTTTSSPTQQPPSAAGYRCQGAQNAAAPTTAYAICCQLK</sequence>
<dbReference type="PATRIC" id="fig|1278073.3.peg.22"/>
<dbReference type="STRING" id="1278073.MYSTI_00021"/>
<gene>
    <name evidence="2" type="ordered locus">MYSTI_00021</name>
</gene>
<evidence type="ECO:0000313" key="2">
    <source>
        <dbReference type="EMBL" id="AGC41380.1"/>
    </source>
</evidence>
<dbReference type="OrthoDB" id="166852at2"/>
<dbReference type="RefSeq" id="WP_015345643.1">
    <property type="nucleotide sequence ID" value="NC_020126.1"/>
</dbReference>
<dbReference type="HOGENOM" id="CLU_911622_0_0_7"/>
<dbReference type="Proteomes" id="UP000011131">
    <property type="component" value="Chromosome"/>
</dbReference>
<name>L7U0I5_MYXSD</name>
<accession>L7U0I5</accession>
<evidence type="ECO:0000313" key="3">
    <source>
        <dbReference type="Proteomes" id="UP000011131"/>
    </source>
</evidence>
<organism evidence="2 3">
    <name type="scientific">Myxococcus stipitatus (strain DSM 14675 / JCM 12634 / Mx s8)</name>
    <dbReference type="NCBI Taxonomy" id="1278073"/>
    <lineage>
        <taxon>Bacteria</taxon>
        <taxon>Pseudomonadati</taxon>
        <taxon>Myxococcota</taxon>
        <taxon>Myxococcia</taxon>
        <taxon>Myxococcales</taxon>
        <taxon>Cystobacterineae</taxon>
        <taxon>Myxococcaceae</taxon>
        <taxon>Myxococcus</taxon>
    </lineage>
</organism>
<evidence type="ECO:0000256" key="1">
    <source>
        <dbReference type="SAM" id="SignalP"/>
    </source>
</evidence>